<proteinExistence type="predicted"/>
<evidence type="ECO:0000313" key="2">
    <source>
        <dbReference type="EMBL" id="KAK6502057.1"/>
    </source>
</evidence>
<dbReference type="Proteomes" id="UP001370758">
    <property type="component" value="Unassembled WGS sequence"/>
</dbReference>
<dbReference type="AlphaFoldDB" id="A0AAV9W519"/>
<name>A0AAV9W519_9PEZI</name>
<organism evidence="2 3">
    <name type="scientific">Arthrobotrys musiformis</name>
    <dbReference type="NCBI Taxonomy" id="47236"/>
    <lineage>
        <taxon>Eukaryota</taxon>
        <taxon>Fungi</taxon>
        <taxon>Dikarya</taxon>
        <taxon>Ascomycota</taxon>
        <taxon>Pezizomycotina</taxon>
        <taxon>Orbiliomycetes</taxon>
        <taxon>Orbiliales</taxon>
        <taxon>Orbiliaceae</taxon>
        <taxon>Arthrobotrys</taxon>
    </lineage>
</organism>
<evidence type="ECO:0000313" key="3">
    <source>
        <dbReference type="Proteomes" id="UP001370758"/>
    </source>
</evidence>
<reference evidence="2 3" key="1">
    <citation type="submission" date="2023-08" db="EMBL/GenBank/DDBJ databases">
        <authorList>
            <person name="Palmer J.M."/>
        </authorList>
    </citation>
    <scope>NUCLEOTIDE SEQUENCE [LARGE SCALE GENOMIC DNA]</scope>
    <source>
        <strain evidence="2 3">TWF481</strain>
    </source>
</reference>
<comment type="caution">
    <text evidence="2">The sequence shown here is derived from an EMBL/GenBank/DDBJ whole genome shotgun (WGS) entry which is preliminary data.</text>
</comment>
<dbReference type="EMBL" id="JAVHJL010000006">
    <property type="protein sequence ID" value="KAK6502057.1"/>
    <property type="molecule type" value="Genomic_DNA"/>
</dbReference>
<keyword evidence="3" id="KW-1185">Reference proteome</keyword>
<gene>
    <name evidence="2" type="ORF">TWF481_009870</name>
</gene>
<sequence>MASKADFDYLQDKPLPPPPSSTNFEDKATRPSPKESSSRMTSRMPHIRDIERRQQAAEKLLDQGKVKEGTALAQEVARDLQVYQQWCLAEKVRRLKVGIAIQEQAIRLFRGRGTPQDTLVPFDELFDRAVDREMKVDREAHDLLLPGPQFERLAKKIRVTAQVLEAVYQDRIKGTAAAQVDRYARYYHAFCFPVCLNHRVFSSGEFKELGLRFHKLEAEEGEGDDGGH</sequence>
<accession>A0AAV9W519</accession>
<evidence type="ECO:0000256" key="1">
    <source>
        <dbReference type="SAM" id="MobiDB-lite"/>
    </source>
</evidence>
<protein>
    <submittedName>
        <fullName evidence="2">Uncharacterized protein</fullName>
    </submittedName>
</protein>
<feature type="region of interest" description="Disordered" evidence="1">
    <location>
        <begin position="1"/>
        <end position="47"/>
    </location>
</feature>
<feature type="compositionally biased region" description="Basic and acidic residues" evidence="1">
    <location>
        <begin position="24"/>
        <end position="37"/>
    </location>
</feature>
<feature type="compositionally biased region" description="Basic and acidic residues" evidence="1">
    <location>
        <begin position="1"/>
        <end position="11"/>
    </location>
</feature>